<dbReference type="InterPro" id="IPR013187">
    <property type="entry name" value="F-box-assoc_dom_typ3"/>
</dbReference>
<evidence type="ECO:0000313" key="2">
    <source>
        <dbReference type="EMBL" id="VVB12680.1"/>
    </source>
</evidence>
<sequence length="273" mass="30213">MLNSVPLDLKQDILTRLPAKFRCVQDVVFHHPKPSIRPFFLLYLLNKTTFCSCFDSIEERLVFLFSNEEGESSSLVPNFDMALPCVGFSSPIGSRTSSLHGFLAVDASGGLMICNPSAEQIVNLPDPARYVGYDDQHKSPSMSLSIPFGPADTPRVHKVLTIGQVRGCRHTEPPSTIMPYYTPAPVAVSIDGFVYYGAHSPKRPMDPAIVCFDVRSEKLSYIKAPPVILHDGTDSIIIEYKGKLASIVPNQTLEVPRIQHQEVSWPSSLQLNI</sequence>
<accession>A0A565CG30</accession>
<feature type="domain" description="F-box associated beta-propeller type 3" evidence="1">
    <location>
        <begin position="53"/>
        <end position="250"/>
    </location>
</feature>
<evidence type="ECO:0000313" key="3">
    <source>
        <dbReference type="Proteomes" id="UP000489600"/>
    </source>
</evidence>
<dbReference type="Proteomes" id="UP000489600">
    <property type="component" value="Unassembled WGS sequence"/>
</dbReference>
<dbReference type="EMBL" id="CABITT030000007">
    <property type="protein sequence ID" value="VVB12680.1"/>
    <property type="molecule type" value="Genomic_DNA"/>
</dbReference>
<organism evidence="2 3">
    <name type="scientific">Arabis nemorensis</name>
    <dbReference type="NCBI Taxonomy" id="586526"/>
    <lineage>
        <taxon>Eukaryota</taxon>
        <taxon>Viridiplantae</taxon>
        <taxon>Streptophyta</taxon>
        <taxon>Embryophyta</taxon>
        <taxon>Tracheophyta</taxon>
        <taxon>Spermatophyta</taxon>
        <taxon>Magnoliopsida</taxon>
        <taxon>eudicotyledons</taxon>
        <taxon>Gunneridae</taxon>
        <taxon>Pentapetalae</taxon>
        <taxon>rosids</taxon>
        <taxon>malvids</taxon>
        <taxon>Brassicales</taxon>
        <taxon>Brassicaceae</taxon>
        <taxon>Arabideae</taxon>
        <taxon>Arabis</taxon>
    </lineage>
</organism>
<dbReference type="PANTHER" id="PTHR31111">
    <property type="entry name" value="BNAA05G37150D PROTEIN-RELATED"/>
    <property type="match status" value="1"/>
</dbReference>
<dbReference type="NCBIfam" id="TIGR01640">
    <property type="entry name" value="F_box_assoc_1"/>
    <property type="match status" value="1"/>
</dbReference>
<dbReference type="AlphaFoldDB" id="A0A565CG30"/>
<dbReference type="Pfam" id="PF08268">
    <property type="entry name" value="FBA_3"/>
    <property type="match status" value="1"/>
</dbReference>
<comment type="caution">
    <text evidence="2">The sequence shown here is derived from an EMBL/GenBank/DDBJ whole genome shotgun (WGS) entry which is preliminary data.</text>
</comment>
<dbReference type="InterPro" id="IPR017451">
    <property type="entry name" value="F-box-assoc_interact_dom"/>
</dbReference>
<proteinExistence type="predicted"/>
<keyword evidence="3" id="KW-1185">Reference proteome</keyword>
<dbReference type="OrthoDB" id="1108318at2759"/>
<evidence type="ECO:0000259" key="1">
    <source>
        <dbReference type="Pfam" id="PF08268"/>
    </source>
</evidence>
<name>A0A565CG30_9BRAS</name>
<reference evidence="2" key="1">
    <citation type="submission" date="2019-07" db="EMBL/GenBank/DDBJ databases">
        <authorList>
            <person name="Dittberner H."/>
        </authorList>
    </citation>
    <scope>NUCLEOTIDE SEQUENCE [LARGE SCALE GENOMIC DNA]</scope>
</reference>
<gene>
    <name evidence="2" type="ORF">ANE_LOCUS23124</name>
</gene>
<dbReference type="PANTHER" id="PTHR31111:SF111">
    <property type="entry name" value="F-BOX DOMAIN-CONTAINING PROTEIN"/>
    <property type="match status" value="1"/>
</dbReference>
<protein>
    <recommendedName>
        <fullName evidence="1">F-box associated beta-propeller type 3 domain-containing protein</fullName>
    </recommendedName>
</protein>